<organism evidence="9 10">
    <name type="scientific">Acidiluteibacter ferrifornacis</name>
    <dbReference type="NCBI Taxonomy" id="2692424"/>
    <lineage>
        <taxon>Bacteria</taxon>
        <taxon>Pseudomonadati</taxon>
        <taxon>Bacteroidota</taxon>
        <taxon>Flavobacteriia</taxon>
        <taxon>Flavobacteriales</taxon>
        <taxon>Cryomorphaceae</taxon>
        <taxon>Acidiluteibacter</taxon>
    </lineage>
</organism>
<keyword evidence="4" id="KW-0732">Signal</keyword>
<dbReference type="SUPFAM" id="SSF49478">
    <property type="entry name" value="Cna protein B-type domain"/>
    <property type="match status" value="1"/>
</dbReference>
<dbReference type="InterPro" id="IPR036737">
    <property type="entry name" value="OmpA-like_sf"/>
</dbReference>
<dbReference type="InterPro" id="IPR006664">
    <property type="entry name" value="OMP_bac"/>
</dbReference>
<sequence>MTDIFQHIFLTQQFRLHVIKKLLVFCFLFYSSIFLFAQKDKGDRLFDKFQFPKAIVAYEKALLKDSSNNRILYKLAESYKKIDDYHNSAKVFSKISSFENIPSQAHLSYGQVLLANKELLKAQAQFKEFANKNPESFIAKLAVRSIEDVEVWRQAFQAFIIDTVSGLNTNFAEFSPVGYNNSIVFVSDRGIDHQNDVTFDWTERPFLSIYQADMSADKKHFSQVKEFSSAINTLYHDGPISFDSAQTTAFYTRVENKEKGRKFVNRMKVYYSTWDGKKWGDEKEFPFNSDDYSIGHAYFSHDRSRLYFSSDMPGGFGGMDLYYVNKAGDDWSKPINLGRLINTAANELFPYCKGNKLYFASNGLSGYGGLDLFESIITTLDHTEPNNLKGPINSTTDDFGISFISDNEGFFSSNREGGKGSDDVYYFQLRDSTSVDSIAIAGLFEFDGLPTEGVKLNLLDENGDVIEVVYTDKNGRFKFSKLPVDENYIVTIDAKDEESYPNAKIFITDDSGEKMLLVDRLADGSFKFNTLKLDEIKQMALLKAEDVTLNEFMIFGQLFDKLPGDFSEGMMVYLYDDAGNIVDSTFADENGRLSFRNLPFDKDYLVMLKESNPGIDFALINNYERIVDLPSKDNDNKFAIDKSRTVNYHYLKSHKSDHTAIIGLAEKDGVPISNLLIYMLSVSGDTLRTTYTNHKGEFEFNQLELNENYLVRIDGEEDNIRLFALNMDSEKLYLLNRLKNGDYTFQALPFDEYNVQPILLEDKAISFFGQVYKKLPGDYSKGIEVLILDDEGNIVGKTYTDSTGLFKFTKLDPDKRYTFLIPEAIDDDLSISLQNETNEFLSNTIKTGAGKFEYTKLTSEVAILEEIQEEDVTDIMPIDRFALFGQVYRKLPNDYNQIVKVYLLDENGNIIDVVLSDKYGRFKFETLDPDANYSFKVGDETLDLNMVLYDINDEVIASAAKLGRGNFKYTKLDLDQAIIPVEKLEDSDIFLAFKNEVDTLRSLPIDTTYFDFLNQYVVYYDFDSYKIDSSEVHKLNDLIAKLLIQDEIELEVISYADPMGPEKYNEKLSKKRTNSVIDYLTDAGIKKSRLKGVAKGEVNLLLIQDILNVPLTKEENRINRRTEFKIYFK</sequence>
<evidence type="ECO:0000313" key="9">
    <source>
        <dbReference type="EMBL" id="NBG64534.1"/>
    </source>
</evidence>
<dbReference type="EMBL" id="WWNE01000002">
    <property type="protein sequence ID" value="NBG64534.1"/>
    <property type="molecule type" value="Genomic_DNA"/>
</dbReference>
<dbReference type="InterPro" id="IPR013783">
    <property type="entry name" value="Ig-like_fold"/>
</dbReference>
<dbReference type="PRINTS" id="PR01021">
    <property type="entry name" value="OMPADOMAIN"/>
</dbReference>
<feature type="transmembrane region" description="Helical" evidence="7">
    <location>
        <begin position="21"/>
        <end position="37"/>
    </location>
</feature>
<evidence type="ECO:0000256" key="2">
    <source>
        <dbReference type="ARBA" id="ARBA00007257"/>
    </source>
</evidence>
<comment type="similarity">
    <text evidence="2">Belongs to the serine-aspartate repeat-containing protein (SDr) family.</text>
</comment>
<dbReference type="Gene3D" id="1.25.40.10">
    <property type="entry name" value="Tetratricopeptide repeat domain"/>
    <property type="match status" value="1"/>
</dbReference>
<keyword evidence="5 6" id="KW-0472">Membrane</keyword>
<evidence type="ECO:0000256" key="5">
    <source>
        <dbReference type="ARBA" id="ARBA00023136"/>
    </source>
</evidence>
<dbReference type="SUPFAM" id="SSF117074">
    <property type="entry name" value="Hypothetical protein PA1324"/>
    <property type="match status" value="1"/>
</dbReference>
<evidence type="ECO:0000256" key="4">
    <source>
        <dbReference type="ARBA" id="ARBA00022729"/>
    </source>
</evidence>
<dbReference type="InterPro" id="IPR006665">
    <property type="entry name" value="OmpA-like"/>
</dbReference>
<dbReference type="SUPFAM" id="SSF103088">
    <property type="entry name" value="OmpA-like"/>
    <property type="match status" value="1"/>
</dbReference>
<dbReference type="Gene3D" id="3.30.1330.60">
    <property type="entry name" value="OmpA-like domain"/>
    <property type="match status" value="1"/>
</dbReference>
<keyword evidence="7" id="KW-1133">Transmembrane helix</keyword>
<evidence type="ECO:0000259" key="8">
    <source>
        <dbReference type="PROSITE" id="PS51123"/>
    </source>
</evidence>
<keyword evidence="3" id="KW-0964">Secreted</keyword>
<evidence type="ECO:0000256" key="7">
    <source>
        <dbReference type="SAM" id="Phobius"/>
    </source>
</evidence>
<dbReference type="RefSeq" id="WP_160630809.1">
    <property type="nucleotide sequence ID" value="NZ_WWNE01000002.1"/>
</dbReference>
<keyword evidence="7" id="KW-0812">Transmembrane</keyword>
<dbReference type="PROSITE" id="PS51123">
    <property type="entry name" value="OMPA_2"/>
    <property type="match status" value="1"/>
</dbReference>
<evidence type="ECO:0000256" key="3">
    <source>
        <dbReference type="ARBA" id="ARBA00022525"/>
    </source>
</evidence>
<dbReference type="Proteomes" id="UP000470771">
    <property type="component" value="Unassembled WGS sequence"/>
</dbReference>
<dbReference type="AlphaFoldDB" id="A0A6N9NFH5"/>
<dbReference type="PANTHER" id="PTHR36108">
    <property type="entry name" value="COLOSSIN-B-RELATED"/>
    <property type="match status" value="1"/>
</dbReference>
<dbReference type="Pfam" id="PF00691">
    <property type="entry name" value="OmpA"/>
    <property type="match status" value="1"/>
</dbReference>
<evidence type="ECO:0000256" key="6">
    <source>
        <dbReference type="PROSITE-ProRule" id="PRU00473"/>
    </source>
</evidence>
<name>A0A6N9NFH5_9FLAO</name>
<protein>
    <submittedName>
        <fullName evidence="9">OmpA family protein</fullName>
    </submittedName>
</protein>
<dbReference type="InterPro" id="IPR011990">
    <property type="entry name" value="TPR-like_helical_dom_sf"/>
</dbReference>
<gene>
    <name evidence="9" type="ORF">GQN54_00300</name>
</gene>
<dbReference type="Gene3D" id="2.60.40.10">
    <property type="entry name" value="Immunoglobulins"/>
    <property type="match status" value="2"/>
</dbReference>
<dbReference type="SUPFAM" id="SSF48452">
    <property type="entry name" value="TPR-like"/>
    <property type="match status" value="1"/>
</dbReference>
<proteinExistence type="inferred from homology"/>
<dbReference type="CDD" id="cd07185">
    <property type="entry name" value="OmpA_C-like"/>
    <property type="match status" value="1"/>
</dbReference>
<dbReference type="GO" id="GO:0016020">
    <property type="term" value="C:membrane"/>
    <property type="evidence" value="ECO:0007669"/>
    <property type="project" value="UniProtKB-SubCell"/>
</dbReference>
<reference evidence="9 10" key="1">
    <citation type="submission" date="2019-12" db="EMBL/GenBank/DDBJ databases">
        <authorList>
            <person name="Zhao J."/>
        </authorList>
    </citation>
    <scope>NUCLEOTIDE SEQUENCE [LARGE SCALE GENOMIC DNA]</scope>
    <source>
        <strain evidence="9 10">S-15</strain>
    </source>
</reference>
<comment type="subcellular location">
    <subcellularLocation>
        <location evidence="1">Membrane</location>
    </subcellularLocation>
</comment>
<feature type="domain" description="OmpA-like" evidence="8">
    <location>
        <begin position="1007"/>
        <end position="1129"/>
    </location>
</feature>
<dbReference type="PANTHER" id="PTHR36108:SF13">
    <property type="entry name" value="COLOSSIN-B-RELATED"/>
    <property type="match status" value="1"/>
</dbReference>
<keyword evidence="10" id="KW-1185">Reference proteome</keyword>
<evidence type="ECO:0000256" key="1">
    <source>
        <dbReference type="ARBA" id="ARBA00004370"/>
    </source>
</evidence>
<accession>A0A6N9NFH5</accession>
<comment type="caution">
    <text evidence="9">The sequence shown here is derived from an EMBL/GenBank/DDBJ whole genome shotgun (WGS) entry which is preliminary data.</text>
</comment>
<evidence type="ECO:0000313" key="10">
    <source>
        <dbReference type="Proteomes" id="UP000470771"/>
    </source>
</evidence>